<dbReference type="EMBL" id="MW648499">
    <property type="protein sequence ID" value="QXN75405.1"/>
    <property type="molecule type" value="Genomic_RNA"/>
</dbReference>
<keyword evidence="2" id="KW-0696">RNA-directed RNA polymerase</keyword>
<proteinExistence type="predicted"/>
<reference evidence="2" key="1">
    <citation type="submission" date="2021-02" db="EMBL/GenBank/DDBJ databases">
        <title>The hidden world within plants: metatranscriptomics unveil the complexity of wood microbiomes in grapevine.</title>
        <authorList>
            <person name="Nerva L."/>
            <person name="Garcia J.F."/>
            <person name="Favaretto F."/>
            <person name="Giudice G."/>
            <person name="Moffa L."/>
            <person name="Dario C."/>
            <person name="Riccardo V."/>
            <person name="Gambino G."/>
            <person name="Chitarra W."/>
        </authorList>
    </citation>
    <scope>NUCLEOTIDE SEQUENCE</scope>
</reference>
<name>A0A8F5MJF5_9VIRU</name>
<accession>A0A8F5MJF5</accession>
<feature type="region of interest" description="Disordered" evidence="1">
    <location>
        <begin position="772"/>
        <end position="801"/>
    </location>
</feature>
<keyword evidence="2" id="KW-0808">Transferase</keyword>
<evidence type="ECO:0000313" key="2">
    <source>
        <dbReference type="EMBL" id="QXN75405.1"/>
    </source>
</evidence>
<feature type="compositionally biased region" description="Basic residues" evidence="1">
    <location>
        <begin position="784"/>
        <end position="801"/>
    </location>
</feature>
<organism evidence="2">
    <name type="scientific">Grapevine-associated narna-like virus 6</name>
    <dbReference type="NCBI Taxonomy" id="2814334"/>
    <lineage>
        <taxon>Viruses</taxon>
        <taxon>Riboviria</taxon>
        <taxon>Orthornavirae</taxon>
        <taxon>Lenarviricota</taxon>
        <taxon>Amabiliviricetes</taxon>
        <taxon>Wolframvirales</taxon>
        <taxon>Narnaviridae</taxon>
    </lineage>
</organism>
<protein>
    <submittedName>
        <fullName evidence="2">RNA-dependent RNA polymerase</fullName>
    </submittedName>
</protein>
<keyword evidence="2" id="KW-0548">Nucleotidyltransferase</keyword>
<sequence>METPYVMNSFINSQAATFKRHFIRERPPEQDVNGLLEYLQGEHYISTRQAPSALLLKSGSLAATCKSKTTLLKSGFRLEKFDQDKHFSVIYPDVYRQMLSKSQADTLSSILTDTDEGQLKSIPATQAVKWGNNTQYKLHYEDPWKIHAARVLAQAKGAPLPELLVWEGDTRRLQDPLPGKLLSKLNGKRVGKGNSIRFQNITDQKLKIKVLWYHTHWGNALVRMIKDPTTPTSQRGWARTLKLRIKSLLLGKPDPLWKTYGFSPYEDLQERPRKKRSERFIELLKTVDGIFIQRYLCYPEEAWTWQRFDMFTLMNISFLIGDEFIDGELNDTIKEYTTTYTTLKRWRKMFKENAHKRCLPEWLDSLSNEEVPPIVRQYLPIWEDVSKQTGHRYIFLIGMLSQTRGCGTPPPLVVLQSKIKFLKTVSQPEEPISNEIKGLLWSSLDELKDSISQEAFTGLSTKGRVTVTSSASWEHTRREGGTAQSISDLVFRGSHGKTVKIINLQTGAYESSKTLEDLSVGEYIFWQCLDSIRRIPLEELNSAFLTVVKEPGKARSVTKARAPLKIVLDFVGKICAEPLKKGIRSSTSGMGKSHHGWNLFNELYSERWKDTVFLLKERKETEMEGYTYRVDTFHNLYCSSTDYNEATDRINHEIARILGTWWMTLCGVPPVLIKIVLATCYQPRWVYFYGSGILSNIGEAYPQYGETVRRIRLVKGILMGDPITKIVLHLTNVTARIIGNRIHDPVFLSRHFLNPNECGNAYSQHFIGGSKVPDATNSADRANRGTKPRKRDKGKKSTVSR</sequence>
<evidence type="ECO:0000256" key="1">
    <source>
        <dbReference type="SAM" id="MobiDB-lite"/>
    </source>
</evidence>
<dbReference type="GO" id="GO:0003968">
    <property type="term" value="F:RNA-directed RNA polymerase activity"/>
    <property type="evidence" value="ECO:0007669"/>
    <property type="project" value="UniProtKB-KW"/>
</dbReference>